<protein>
    <submittedName>
        <fullName evidence="4">Nodulation protein NodT</fullName>
    </submittedName>
    <submittedName>
        <fullName evidence="5">Outer membrane protein, multidrug efflux system</fullName>
    </submittedName>
</protein>
<gene>
    <name evidence="4" type="primary">nodT</name>
    <name evidence="4" type="ORF">GCM10008024_10460</name>
    <name evidence="5" type="ORF">SAMN05444006_10345</name>
</gene>
<keyword evidence="2" id="KW-0564">Palmitate</keyword>
<dbReference type="EMBL" id="BNAB01000003">
    <property type="protein sequence ID" value="GHE00100.1"/>
    <property type="molecule type" value="Genomic_DNA"/>
</dbReference>
<keyword evidence="2" id="KW-0732">Signal</keyword>
<feature type="signal peptide" evidence="2">
    <location>
        <begin position="1"/>
        <end position="25"/>
    </location>
</feature>
<keyword evidence="2" id="KW-0449">Lipoprotein</keyword>
<accession>A0AAN4ZYI1</accession>
<dbReference type="SUPFAM" id="SSF56954">
    <property type="entry name" value="Outer membrane efflux proteins (OEP)"/>
    <property type="match status" value="1"/>
</dbReference>
<keyword evidence="6" id="KW-1185">Reference proteome</keyword>
<feature type="chain" id="PRO_5042672798" evidence="2">
    <location>
        <begin position="26"/>
        <end position="473"/>
    </location>
</feature>
<evidence type="ECO:0000313" key="5">
    <source>
        <dbReference type="EMBL" id="SDW37215.1"/>
    </source>
</evidence>
<evidence type="ECO:0000256" key="1">
    <source>
        <dbReference type="ARBA" id="ARBA00007613"/>
    </source>
</evidence>
<dbReference type="InterPro" id="IPR003423">
    <property type="entry name" value="OMP_efflux"/>
</dbReference>
<dbReference type="RefSeq" id="WP_051646034.1">
    <property type="nucleotide sequence ID" value="NZ_BNAB01000003.1"/>
</dbReference>
<dbReference type="PROSITE" id="PS51257">
    <property type="entry name" value="PROKAR_LIPOPROTEIN"/>
    <property type="match status" value="1"/>
</dbReference>
<organism evidence="4 7">
    <name type="scientific">Allgaiera indica</name>
    <dbReference type="NCBI Taxonomy" id="765699"/>
    <lineage>
        <taxon>Bacteria</taxon>
        <taxon>Pseudomonadati</taxon>
        <taxon>Pseudomonadota</taxon>
        <taxon>Alphaproteobacteria</taxon>
        <taxon>Rhodobacterales</taxon>
        <taxon>Paracoccaceae</taxon>
        <taxon>Allgaiera</taxon>
    </lineage>
</organism>
<keyword evidence="2" id="KW-0472">Membrane</keyword>
<dbReference type="PANTHER" id="PTHR30203">
    <property type="entry name" value="OUTER MEMBRANE CATION EFFLUX PROTEIN"/>
    <property type="match status" value="1"/>
</dbReference>
<reference evidence="4" key="3">
    <citation type="submission" date="2023-06" db="EMBL/GenBank/DDBJ databases">
        <authorList>
            <person name="Sun Q."/>
            <person name="Zhou Y."/>
        </authorList>
    </citation>
    <scope>NUCLEOTIDE SEQUENCE</scope>
    <source>
        <strain evidence="4">CGMCC 1.10859</strain>
    </source>
</reference>
<keyword evidence="2" id="KW-1134">Transmembrane beta strand</keyword>
<reference evidence="4" key="1">
    <citation type="journal article" date="2014" name="Int. J. Syst. Evol. Microbiol.">
        <title>Complete genome sequence of Corynebacterium casei LMG S-19264T (=DSM 44701T), isolated from a smear-ripened cheese.</title>
        <authorList>
            <consortium name="US DOE Joint Genome Institute (JGI-PGF)"/>
            <person name="Walter F."/>
            <person name="Albersmeier A."/>
            <person name="Kalinowski J."/>
            <person name="Ruckert C."/>
        </authorList>
    </citation>
    <scope>NUCLEOTIDE SEQUENCE</scope>
    <source>
        <strain evidence="4">CGMCC 1.10859</strain>
    </source>
</reference>
<dbReference type="Proteomes" id="UP000634647">
    <property type="component" value="Unassembled WGS sequence"/>
</dbReference>
<dbReference type="PANTHER" id="PTHR30203:SF33">
    <property type="entry name" value="BLR4455 PROTEIN"/>
    <property type="match status" value="1"/>
</dbReference>
<reference evidence="5 6" key="2">
    <citation type="submission" date="2016-10" db="EMBL/GenBank/DDBJ databases">
        <authorList>
            <person name="Varghese N."/>
            <person name="Submissions S."/>
        </authorList>
    </citation>
    <scope>NUCLEOTIDE SEQUENCE [LARGE SCALE GENOMIC DNA]</scope>
    <source>
        <strain evidence="5 6">DSM 24802</strain>
    </source>
</reference>
<proteinExistence type="inferred from homology"/>
<dbReference type="AlphaFoldDB" id="A0AAN4ZYI1"/>
<evidence type="ECO:0000256" key="2">
    <source>
        <dbReference type="RuleBase" id="RU362097"/>
    </source>
</evidence>
<comment type="similarity">
    <text evidence="1 2">Belongs to the outer membrane factor (OMF) (TC 1.B.17) family.</text>
</comment>
<dbReference type="InterPro" id="IPR010131">
    <property type="entry name" value="MdtP/NodT-like"/>
</dbReference>
<feature type="region of interest" description="Disordered" evidence="3">
    <location>
        <begin position="452"/>
        <end position="473"/>
    </location>
</feature>
<dbReference type="Proteomes" id="UP000199541">
    <property type="component" value="Unassembled WGS sequence"/>
</dbReference>
<keyword evidence="2" id="KW-0812">Transmembrane</keyword>
<dbReference type="Pfam" id="PF02321">
    <property type="entry name" value="OEP"/>
    <property type="match status" value="2"/>
</dbReference>
<evidence type="ECO:0000313" key="6">
    <source>
        <dbReference type="Proteomes" id="UP000199541"/>
    </source>
</evidence>
<dbReference type="Gene3D" id="1.20.1600.10">
    <property type="entry name" value="Outer membrane efflux proteins (OEP)"/>
    <property type="match status" value="1"/>
</dbReference>
<evidence type="ECO:0000313" key="4">
    <source>
        <dbReference type="EMBL" id="GHE00100.1"/>
    </source>
</evidence>
<comment type="subcellular location">
    <subcellularLocation>
        <location evidence="2">Cell membrane</location>
        <topology evidence="2">Lipid-anchor</topology>
    </subcellularLocation>
</comment>
<comment type="caution">
    <text evidence="4">The sequence shown here is derived from an EMBL/GenBank/DDBJ whole genome shotgun (WGS) entry which is preliminary data.</text>
</comment>
<dbReference type="GO" id="GO:0015562">
    <property type="term" value="F:efflux transmembrane transporter activity"/>
    <property type="evidence" value="ECO:0007669"/>
    <property type="project" value="InterPro"/>
</dbReference>
<dbReference type="NCBIfam" id="TIGR01845">
    <property type="entry name" value="outer_NodT"/>
    <property type="match status" value="1"/>
</dbReference>
<evidence type="ECO:0000313" key="7">
    <source>
        <dbReference type="Proteomes" id="UP000634647"/>
    </source>
</evidence>
<dbReference type="GO" id="GO:0005886">
    <property type="term" value="C:plasma membrane"/>
    <property type="evidence" value="ECO:0007669"/>
    <property type="project" value="UniProtKB-SubCell"/>
</dbReference>
<sequence>MTPTRPLAALTMLVLAGCAAGPQFKAPTIALPASYVGGSARTVGDVSTQMWWRDYRDPMLDGLTARGLAQNLSIRTALERVVQAEATLRTTGAASLIGGGVSASATRGTNLTGGVSNTDKASFSPSLVLDLFGGAAQAREQALAQLQAARLDVGTARLTFLSSLVSNYINARYYQNAAAITRATIASRRQTLRIVHAQLDAGTATELDVAQADAALAQSRATLPALENGYDGAVYALATLLAEPAGPLLKQFSRGGAQPAPRTHAAPGVPADLLRNRPDVRSAERSYAAAIAAVGVADAARLPQISLTGTITTASTQSWGFGASLLAPILNQPALAAAAAAKLSAARQAELAWKSTVLSAVQNVQAAQSSYIRAGQSVARARDAVRAFQKVVSLSRQTYQAGTTTLIDLLTNERSLASAQLSLASAQQSRAAGWAQLQIAVGRGWRIAAPAANGPAGTIKTRAKDGTRPGSAD</sequence>
<name>A0AAN4ZYI1_9RHOB</name>
<dbReference type="EMBL" id="FNOB01000003">
    <property type="protein sequence ID" value="SDW37215.1"/>
    <property type="molecule type" value="Genomic_DNA"/>
</dbReference>
<evidence type="ECO:0000256" key="3">
    <source>
        <dbReference type="SAM" id="MobiDB-lite"/>
    </source>
</evidence>
<dbReference type="Gene3D" id="2.20.200.10">
    <property type="entry name" value="Outer membrane efflux proteins (OEP)"/>
    <property type="match status" value="1"/>
</dbReference>